<keyword evidence="4" id="KW-1185">Reference proteome</keyword>
<dbReference type="SUPFAM" id="SSF47616">
    <property type="entry name" value="GST C-terminal domain-like"/>
    <property type="match status" value="1"/>
</dbReference>
<dbReference type="InterPro" id="IPR036282">
    <property type="entry name" value="Glutathione-S-Trfase_C_sf"/>
</dbReference>
<dbReference type="InterPro" id="IPR036249">
    <property type="entry name" value="Thioredoxin-like_sf"/>
</dbReference>
<dbReference type="EMBL" id="GL883009">
    <property type="protein sequence ID" value="EGG22366.1"/>
    <property type="molecule type" value="Genomic_DNA"/>
</dbReference>
<evidence type="ECO:0000313" key="3">
    <source>
        <dbReference type="EMBL" id="EGG22366.1"/>
    </source>
</evidence>
<accession>F4PPQ3</accession>
<dbReference type="RefSeq" id="XP_004360217.1">
    <property type="nucleotide sequence ID" value="XM_004360160.1"/>
</dbReference>
<gene>
    <name evidence="3" type="ORF">DFA_04484</name>
</gene>
<dbReference type="InterPro" id="IPR004045">
    <property type="entry name" value="Glutathione_S-Trfase_N"/>
</dbReference>
<name>F4PPQ3_CACFS</name>
<dbReference type="InterPro" id="IPR004046">
    <property type="entry name" value="GST_C"/>
</dbReference>
<dbReference type="Proteomes" id="UP000007797">
    <property type="component" value="Unassembled WGS sequence"/>
</dbReference>
<reference evidence="4" key="1">
    <citation type="journal article" date="2011" name="Genome Res.">
        <title>Phylogeny-wide analysis of social amoeba genomes highlights ancient origins for complex intercellular communication.</title>
        <authorList>
            <person name="Heidel A.J."/>
            <person name="Lawal H.M."/>
            <person name="Felder M."/>
            <person name="Schilde C."/>
            <person name="Helps N.R."/>
            <person name="Tunggal B."/>
            <person name="Rivero F."/>
            <person name="John U."/>
            <person name="Schleicher M."/>
            <person name="Eichinger L."/>
            <person name="Platzer M."/>
            <person name="Noegel A.A."/>
            <person name="Schaap P."/>
            <person name="Gloeckner G."/>
        </authorList>
    </citation>
    <scope>NUCLEOTIDE SEQUENCE [LARGE SCALE GENOMIC DNA]</scope>
    <source>
        <strain evidence="4">SH3</strain>
    </source>
</reference>
<dbReference type="Gene3D" id="3.40.30.10">
    <property type="entry name" value="Glutaredoxin"/>
    <property type="match status" value="1"/>
</dbReference>
<dbReference type="GeneID" id="14874312"/>
<feature type="domain" description="GST N-terminal" evidence="1">
    <location>
        <begin position="2"/>
        <end position="81"/>
    </location>
</feature>
<dbReference type="PANTHER" id="PTHR11571:SF150">
    <property type="entry name" value="GLUTATHIONE S-TRANSFERASE"/>
    <property type="match status" value="1"/>
</dbReference>
<dbReference type="OMA" id="KKSCVFG"/>
<dbReference type="Pfam" id="PF02798">
    <property type="entry name" value="GST_N"/>
    <property type="match status" value="1"/>
</dbReference>
<evidence type="ECO:0000259" key="1">
    <source>
        <dbReference type="PROSITE" id="PS50404"/>
    </source>
</evidence>
<evidence type="ECO:0008006" key="5">
    <source>
        <dbReference type="Google" id="ProtNLM"/>
    </source>
</evidence>
<dbReference type="PROSITE" id="PS50405">
    <property type="entry name" value="GST_CTER"/>
    <property type="match status" value="1"/>
</dbReference>
<organism evidence="3 4">
    <name type="scientific">Cavenderia fasciculata</name>
    <name type="common">Slime mold</name>
    <name type="synonym">Dictyostelium fasciculatum</name>
    <dbReference type="NCBI Taxonomy" id="261658"/>
    <lineage>
        <taxon>Eukaryota</taxon>
        <taxon>Amoebozoa</taxon>
        <taxon>Evosea</taxon>
        <taxon>Eumycetozoa</taxon>
        <taxon>Dictyostelia</taxon>
        <taxon>Acytosteliales</taxon>
        <taxon>Cavenderiaceae</taxon>
        <taxon>Cavenderia</taxon>
    </lineage>
</organism>
<dbReference type="AlphaFoldDB" id="F4PPQ3"/>
<dbReference type="PANTHER" id="PTHR11571">
    <property type="entry name" value="GLUTATHIONE S-TRANSFERASE"/>
    <property type="match status" value="1"/>
</dbReference>
<dbReference type="InterPro" id="IPR010987">
    <property type="entry name" value="Glutathione-S-Trfase_C-like"/>
</dbReference>
<feature type="domain" description="GST C-terminal" evidence="2">
    <location>
        <begin position="85"/>
        <end position="202"/>
    </location>
</feature>
<dbReference type="Pfam" id="PF14497">
    <property type="entry name" value="GST_C_3"/>
    <property type="match status" value="1"/>
</dbReference>
<dbReference type="InterPro" id="IPR040079">
    <property type="entry name" value="Glutathione_S-Trfase"/>
</dbReference>
<dbReference type="PROSITE" id="PS50404">
    <property type="entry name" value="GST_NTER"/>
    <property type="match status" value="1"/>
</dbReference>
<dbReference type="SUPFAM" id="SSF52833">
    <property type="entry name" value="Thioredoxin-like"/>
    <property type="match status" value="1"/>
</dbReference>
<dbReference type="GO" id="GO:0004364">
    <property type="term" value="F:glutathione transferase activity"/>
    <property type="evidence" value="ECO:0007669"/>
    <property type="project" value="TreeGrafter"/>
</dbReference>
<sequence length="202" mass="22997">MSQPTFYYFDGRGKGELIRLLLTYFEVKFTDIRINDINELPQNILDQLPFGQVPYYIDEKIQLSQSLAIQLYLANKFNFTGGDNNEEQKAISNSIVNVAPDVLDHLYKTLNLGASVDDFKNKIIPKFVGRLETLLTKNGGKFFVGTQLSYADLAIFNVVDNLLYFGFNDQLSTYTNLLSQHKSISSLPQLVSYLENRPKATF</sequence>
<dbReference type="CDD" id="cd03192">
    <property type="entry name" value="GST_C_Sigma_like"/>
    <property type="match status" value="1"/>
</dbReference>
<dbReference type="STRING" id="1054147.F4PPQ3"/>
<dbReference type="GO" id="GO:0006749">
    <property type="term" value="P:glutathione metabolic process"/>
    <property type="evidence" value="ECO:0007669"/>
    <property type="project" value="TreeGrafter"/>
</dbReference>
<dbReference type="CDD" id="cd03039">
    <property type="entry name" value="GST_N_Sigma_like"/>
    <property type="match status" value="1"/>
</dbReference>
<evidence type="ECO:0000313" key="4">
    <source>
        <dbReference type="Proteomes" id="UP000007797"/>
    </source>
</evidence>
<dbReference type="SFLD" id="SFLDS00019">
    <property type="entry name" value="Glutathione_Transferase_(cytos"/>
    <property type="match status" value="1"/>
</dbReference>
<dbReference type="OrthoDB" id="16788at2759"/>
<proteinExistence type="predicted"/>
<dbReference type="Gene3D" id="1.20.1050.10">
    <property type="match status" value="1"/>
</dbReference>
<dbReference type="KEGG" id="dfa:DFA_04484"/>
<protein>
    <recommendedName>
        <fullName evidence="5">Glutathione S-transferase</fullName>
    </recommendedName>
</protein>
<evidence type="ECO:0000259" key="2">
    <source>
        <dbReference type="PROSITE" id="PS50405"/>
    </source>
</evidence>
<dbReference type="InterPro" id="IPR050213">
    <property type="entry name" value="GST_superfamily"/>
</dbReference>